<protein>
    <recommendedName>
        <fullName evidence="1">Deoxynucleoside kinase domain-containing protein</fullName>
    </recommendedName>
</protein>
<dbReference type="GO" id="GO:0005737">
    <property type="term" value="C:cytoplasm"/>
    <property type="evidence" value="ECO:0007669"/>
    <property type="project" value="TreeGrafter"/>
</dbReference>
<evidence type="ECO:0000313" key="3">
    <source>
        <dbReference type="Proteomes" id="UP000677054"/>
    </source>
</evidence>
<dbReference type="Pfam" id="PF01712">
    <property type="entry name" value="dNK"/>
    <property type="match status" value="1"/>
</dbReference>
<gene>
    <name evidence="2" type="ORF">DSTB1V02_LOCUS13594</name>
</gene>
<evidence type="ECO:0000259" key="1">
    <source>
        <dbReference type="Pfam" id="PF01712"/>
    </source>
</evidence>
<reference evidence="2" key="1">
    <citation type="submission" date="2020-11" db="EMBL/GenBank/DDBJ databases">
        <authorList>
            <person name="Tran Van P."/>
        </authorList>
    </citation>
    <scope>NUCLEOTIDE SEQUENCE</scope>
</reference>
<feature type="domain" description="Deoxynucleoside kinase" evidence="1">
    <location>
        <begin position="12"/>
        <end position="69"/>
    </location>
</feature>
<dbReference type="SUPFAM" id="SSF52540">
    <property type="entry name" value="P-loop containing nucleoside triphosphate hydrolases"/>
    <property type="match status" value="1"/>
</dbReference>
<dbReference type="Gene3D" id="3.40.50.300">
    <property type="entry name" value="P-loop containing nucleotide triphosphate hydrolases"/>
    <property type="match status" value="2"/>
</dbReference>
<proteinExistence type="predicted"/>
<dbReference type="PANTHER" id="PTHR10513:SF35">
    <property type="entry name" value="DEOXYADENOSINE KINASE"/>
    <property type="match status" value="1"/>
</dbReference>
<dbReference type="InterPro" id="IPR050566">
    <property type="entry name" value="Deoxyribonucleoside_kinase"/>
</dbReference>
<dbReference type="InterPro" id="IPR031314">
    <property type="entry name" value="DNK_dom"/>
</dbReference>
<dbReference type="EMBL" id="LR906393">
    <property type="protein sequence ID" value="CAD7253848.1"/>
    <property type="molecule type" value="Genomic_DNA"/>
</dbReference>
<dbReference type="Proteomes" id="UP000677054">
    <property type="component" value="Unassembled WGS sequence"/>
</dbReference>
<feature type="non-terminal residue" evidence="2">
    <location>
        <position position="1"/>
    </location>
</feature>
<keyword evidence="3" id="KW-1185">Reference proteome</keyword>
<organism evidence="2">
    <name type="scientific">Darwinula stevensoni</name>
    <dbReference type="NCBI Taxonomy" id="69355"/>
    <lineage>
        <taxon>Eukaryota</taxon>
        <taxon>Metazoa</taxon>
        <taxon>Ecdysozoa</taxon>
        <taxon>Arthropoda</taxon>
        <taxon>Crustacea</taxon>
        <taxon>Oligostraca</taxon>
        <taxon>Ostracoda</taxon>
        <taxon>Podocopa</taxon>
        <taxon>Podocopida</taxon>
        <taxon>Darwinulocopina</taxon>
        <taxon>Darwinuloidea</taxon>
        <taxon>Darwinulidae</taxon>
        <taxon>Darwinula</taxon>
    </lineage>
</organism>
<dbReference type="GO" id="GO:0019136">
    <property type="term" value="F:deoxynucleoside kinase activity"/>
    <property type="evidence" value="ECO:0007669"/>
    <property type="project" value="TreeGrafter"/>
</dbReference>
<evidence type="ECO:0000313" key="2">
    <source>
        <dbReference type="EMBL" id="CAD7253848.1"/>
    </source>
</evidence>
<dbReference type="PANTHER" id="PTHR10513">
    <property type="entry name" value="DEOXYNUCLEOSIDE KINASE"/>
    <property type="match status" value="1"/>
</dbReference>
<dbReference type="EMBL" id="CAJPEV010006876">
    <property type="protein sequence ID" value="CAG0904426.1"/>
    <property type="molecule type" value="Genomic_DNA"/>
</dbReference>
<accession>A0A7R9AH81</accession>
<dbReference type="AlphaFoldDB" id="A0A7R9AH81"/>
<sequence length="123" mass="14175">MTENYVLSYNFITIEGCIGAGKTTLSKMLAQEFNAQLILEQFEDNPFLPGFYQDPERHAFPKSLIFANQNLKSDEAKLYRMLFDIINPSLPKPDLIIYLYAPVEKLLSNIKHRGRDYEQSIPA</sequence>
<dbReference type="OrthoDB" id="17400at2759"/>
<name>A0A7R9AH81_9CRUS</name>
<dbReference type="PRINTS" id="PR01100">
    <property type="entry name" value="SHIKIMTKNASE"/>
</dbReference>
<dbReference type="InterPro" id="IPR027417">
    <property type="entry name" value="P-loop_NTPase"/>
</dbReference>